<protein>
    <submittedName>
        <fullName evidence="1">Uncharacterized protein</fullName>
    </submittedName>
</protein>
<name>A0A7J5DVI2_NOCSI</name>
<accession>A0A7J5DVI2</accession>
<sequence length="82" mass="8846">MTMTTTNATTGGVAWNGGVCHLCSRLYLGSHRCSPIDLLDRAEQLQRIARERFEEMNPQEIGCACGNRGACASVLCAPKVTC</sequence>
<evidence type="ECO:0000313" key="1">
    <source>
        <dbReference type="EMBL" id="KAB2809272.1"/>
    </source>
</evidence>
<dbReference type="AlphaFoldDB" id="A0A7J5DVI2"/>
<proteinExistence type="predicted"/>
<comment type="caution">
    <text evidence="1">The sequence shown here is derived from an EMBL/GenBank/DDBJ whole genome shotgun (WGS) entry which is preliminary data.</text>
</comment>
<evidence type="ECO:0000313" key="2">
    <source>
        <dbReference type="Proteomes" id="UP000449906"/>
    </source>
</evidence>
<gene>
    <name evidence="1" type="ORF">F9L07_19720</name>
</gene>
<dbReference type="EMBL" id="WBVM01000002">
    <property type="protein sequence ID" value="KAB2809272.1"/>
    <property type="molecule type" value="Genomic_DNA"/>
</dbReference>
<dbReference type="RefSeq" id="WP_151581476.1">
    <property type="nucleotide sequence ID" value="NZ_WBVM01000002.1"/>
</dbReference>
<dbReference type="Proteomes" id="UP000449906">
    <property type="component" value="Unassembled WGS sequence"/>
</dbReference>
<reference evidence="1 2" key="1">
    <citation type="submission" date="2019-09" db="EMBL/GenBank/DDBJ databases">
        <title>Pimelobacter sp. isolated from Paulinella.</title>
        <authorList>
            <person name="Jeong S.E."/>
        </authorList>
    </citation>
    <scope>NUCLEOTIDE SEQUENCE [LARGE SCALE GENOMIC DNA]</scope>
    <source>
        <strain evidence="1 2">Pch-N</strain>
    </source>
</reference>
<organism evidence="1 2">
    <name type="scientific">Nocardioides simplex</name>
    <name type="common">Arthrobacter simplex</name>
    <dbReference type="NCBI Taxonomy" id="2045"/>
    <lineage>
        <taxon>Bacteria</taxon>
        <taxon>Bacillati</taxon>
        <taxon>Actinomycetota</taxon>
        <taxon>Actinomycetes</taxon>
        <taxon>Propionibacteriales</taxon>
        <taxon>Nocardioidaceae</taxon>
        <taxon>Pimelobacter</taxon>
    </lineage>
</organism>